<dbReference type="PANTHER" id="PTHR43792:SF1">
    <property type="entry name" value="N-ACETYLTRANSFERASE DOMAIN-CONTAINING PROTEIN"/>
    <property type="match status" value="1"/>
</dbReference>
<dbReference type="InterPro" id="IPR051531">
    <property type="entry name" value="N-acetyltransferase"/>
</dbReference>
<evidence type="ECO:0000313" key="2">
    <source>
        <dbReference type="EMBL" id="QRH03602.1"/>
    </source>
</evidence>
<evidence type="ECO:0000313" key="3">
    <source>
        <dbReference type="Proteomes" id="UP000596252"/>
    </source>
</evidence>
<dbReference type="Gene3D" id="3.40.630.30">
    <property type="match status" value="1"/>
</dbReference>
<reference evidence="2 3" key="1">
    <citation type="journal article" date="2012" name="Antonie Van Leeuwenhoek">
        <title>Shewanella litorisediminis sp. nov., a gammaproteobacterium isolated from a tidal flat sediment.</title>
        <authorList>
            <person name="Lee M.H."/>
            <person name="Yoon J.H."/>
        </authorList>
    </citation>
    <scope>NUCLEOTIDE SEQUENCE [LARGE SCALE GENOMIC DNA]</scope>
    <source>
        <strain evidence="2 3">SMK1-12</strain>
    </source>
</reference>
<dbReference type="InterPro" id="IPR016181">
    <property type="entry name" value="Acyl_CoA_acyltransferase"/>
</dbReference>
<sequence length="171" mass="19108">MALEPIFTERLTLREFNLTDADDILALLTTPDFIRNIGDRGVKDLESAHTYLKDGPIKSYREHGFGLWRIGLAEDDRFIGTCGLILRDTLPAVDIGYALLPTFYGQGFAIEAARACMATRLDFGLEQVIAIVAEDNLPSQRLLEKLGMQFSGRIPFGEPAENVRLYKLISD</sequence>
<dbReference type="Pfam" id="PF13302">
    <property type="entry name" value="Acetyltransf_3"/>
    <property type="match status" value="1"/>
</dbReference>
<proteinExistence type="predicted"/>
<dbReference type="EMBL" id="CP069213">
    <property type="protein sequence ID" value="QRH03602.1"/>
    <property type="molecule type" value="Genomic_DNA"/>
</dbReference>
<evidence type="ECO:0000259" key="1">
    <source>
        <dbReference type="PROSITE" id="PS51186"/>
    </source>
</evidence>
<dbReference type="PROSITE" id="PS51186">
    <property type="entry name" value="GNAT"/>
    <property type="match status" value="1"/>
</dbReference>
<dbReference type="SUPFAM" id="SSF55729">
    <property type="entry name" value="Acyl-CoA N-acyltransferases (Nat)"/>
    <property type="match status" value="1"/>
</dbReference>
<protein>
    <submittedName>
        <fullName evidence="2">GNAT family N-acetyltransferase</fullName>
    </submittedName>
</protein>
<dbReference type="PANTHER" id="PTHR43792">
    <property type="entry name" value="GNAT FAMILY, PUTATIVE (AFU_ORTHOLOGUE AFUA_3G00765)-RELATED-RELATED"/>
    <property type="match status" value="1"/>
</dbReference>
<gene>
    <name evidence="2" type="ORF">JQC75_07170</name>
</gene>
<keyword evidence="3" id="KW-1185">Reference proteome</keyword>
<organism evidence="2 3">
    <name type="scientific">Shewanella litorisediminis</name>
    <dbReference type="NCBI Taxonomy" id="1173586"/>
    <lineage>
        <taxon>Bacteria</taxon>
        <taxon>Pseudomonadati</taxon>
        <taxon>Pseudomonadota</taxon>
        <taxon>Gammaproteobacteria</taxon>
        <taxon>Alteromonadales</taxon>
        <taxon>Shewanellaceae</taxon>
        <taxon>Shewanella</taxon>
    </lineage>
</organism>
<dbReference type="InterPro" id="IPR000182">
    <property type="entry name" value="GNAT_dom"/>
</dbReference>
<feature type="domain" description="N-acetyltransferase" evidence="1">
    <location>
        <begin position="11"/>
        <end position="170"/>
    </location>
</feature>
<name>A0ABX7G896_9GAMM</name>
<accession>A0ABX7G896</accession>
<dbReference type="Proteomes" id="UP000596252">
    <property type="component" value="Chromosome"/>
</dbReference>